<proteinExistence type="predicted"/>
<evidence type="ECO:0000313" key="3">
    <source>
        <dbReference type="EMBL" id="MFC4595421.1"/>
    </source>
</evidence>
<organism evidence="3 4">
    <name type="scientific">Sphingobium tyrosinilyticum</name>
    <dbReference type="NCBI Taxonomy" id="2715436"/>
    <lineage>
        <taxon>Bacteria</taxon>
        <taxon>Pseudomonadati</taxon>
        <taxon>Pseudomonadota</taxon>
        <taxon>Alphaproteobacteria</taxon>
        <taxon>Sphingomonadales</taxon>
        <taxon>Sphingomonadaceae</taxon>
        <taxon>Sphingobium</taxon>
    </lineage>
</organism>
<evidence type="ECO:0000256" key="2">
    <source>
        <dbReference type="SAM" id="SignalP"/>
    </source>
</evidence>
<feature type="signal peptide" evidence="2">
    <location>
        <begin position="1"/>
        <end position="44"/>
    </location>
</feature>
<dbReference type="Pfam" id="PF01839">
    <property type="entry name" value="FG-GAP"/>
    <property type="match status" value="1"/>
</dbReference>
<accession>A0ABV9F0K0</accession>
<gene>
    <name evidence="3" type="ORF">ACFO3E_14635</name>
</gene>
<protein>
    <submittedName>
        <fullName evidence="3">FG-GAP repeat domain-containing protein</fullName>
    </submittedName>
</protein>
<evidence type="ECO:0000256" key="1">
    <source>
        <dbReference type="ARBA" id="ARBA00022729"/>
    </source>
</evidence>
<dbReference type="Pfam" id="PF13517">
    <property type="entry name" value="FG-GAP_3"/>
    <property type="match status" value="3"/>
</dbReference>
<dbReference type="SUPFAM" id="SSF69318">
    <property type="entry name" value="Integrin alpha N-terminal domain"/>
    <property type="match status" value="1"/>
</dbReference>
<comment type="caution">
    <text evidence="3">The sequence shown here is derived from an EMBL/GenBank/DDBJ whole genome shotgun (WGS) entry which is preliminary data.</text>
</comment>
<dbReference type="Gene3D" id="2.130.10.130">
    <property type="entry name" value="Integrin alpha, N-terminal"/>
    <property type="match status" value="2"/>
</dbReference>
<dbReference type="EMBL" id="JBHSFZ010000031">
    <property type="protein sequence ID" value="MFC4595421.1"/>
    <property type="molecule type" value="Genomic_DNA"/>
</dbReference>
<keyword evidence="4" id="KW-1185">Reference proteome</keyword>
<keyword evidence="1 2" id="KW-0732">Signal</keyword>
<dbReference type="PANTHER" id="PTHR44103:SF1">
    <property type="entry name" value="PROPROTEIN CONVERTASE P"/>
    <property type="match status" value="1"/>
</dbReference>
<sequence length="435" mass="46762">MIKRSKVAVTLSSTNRSAVWAVRALYKPLMMASLAAVSLVPAHAQDSAAAPTLFEDVTDTHVPAAKYIHALDVALVDVDGDGDLDAALAVEMGPNRLYINEGKGQLSWRQGAFGTKAHDSEHVLSADFDRDGFPDLIFVAEEDHAHQLFLGGVGGVFTDASDRLPSMSEGNGLAVHDVNGDGLPDIVIGNSAEERPGKPRASAQDFLWLNNPEKPGTFIDVTTTHLPRDADDAQDIALADIDGDGDLDMVVANESPPNRLLLNDGKGHFREAPKALQLLMPIETREVHVFDVDGDGRKDILFLNLTSNNKAWDKDPQARLLINKGGAKFRDETAKRLPANRFSSWGGMPIDFNHDGAMDLIVGAIDVPGFKPLQLRAYANNGKGYFSDVTALVIPAASVGRSWSMAQGDVNGDGKEDLFVGTWGTQARLLLSKAP</sequence>
<dbReference type="PANTHER" id="PTHR44103">
    <property type="entry name" value="PROPROTEIN CONVERTASE P"/>
    <property type="match status" value="1"/>
</dbReference>
<reference evidence="4" key="1">
    <citation type="journal article" date="2019" name="Int. J. Syst. Evol. Microbiol.">
        <title>The Global Catalogue of Microorganisms (GCM) 10K type strain sequencing project: providing services to taxonomists for standard genome sequencing and annotation.</title>
        <authorList>
            <consortium name="The Broad Institute Genomics Platform"/>
            <consortium name="The Broad Institute Genome Sequencing Center for Infectious Disease"/>
            <person name="Wu L."/>
            <person name="Ma J."/>
        </authorList>
    </citation>
    <scope>NUCLEOTIDE SEQUENCE [LARGE SCALE GENOMIC DNA]</scope>
    <source>
        <strain evidence="4">NBRC 103632</strain>
    </source>
</reference>
<name>A0ABV9F0K0_9SPHN</name>
<dbReference type="Proteomes" id="UP001595957">
    <property type="component" value="Unassembled WGS sequence"/>
</dbReference>
<feature type="chain" id="PRO_5047067688" evidence="2">
    <location>
        <begin position="45"/>
        <end position="435"/>
    </location>
</feature>
<dbReference type="InterPro" id="IPR028994">
    <property type="entry name" value="Integrin_alpha_N"/>
</dbReference>
<evidence type="ECO:0000313" key="4">
    <source>
        <dbReference type="Proteomes" id="UP001595957"/>
    </source>
</evidence>
<dbReference type="InterPro" id="IPR013517">
    <property type="entry name" value="FG-GAP"/>
</dbReference>
<dbReference type="RefSeq" id="WP_380805587.1">
    <property type="nucleotide sequence ID" value="NZ_JBHSFZ010000031.1"/>
</dbReference>